<dbReference type="Proteomes" id="UP001181693">
    <property type="component" value="Unassembled WGS sequence"/>
</dbReference>
<protein>
    <recommendedName>
        <fullName evidence="2">Spermatogenesis-associated protein 2 PUB-like domain-containing protein</fullName>
    </recommendedName>
</protein>
<sequence length="418" mass="47621">MSVDSLVAQYQDWLLNASSQGDVAPCSDTKLMDMVRRSILEEPDLHIALHNDAFLLIASGFRDQSDLLSALSRMANAFQTLEEAALRLYITPWRKEFHTIKTYSGHYVHILEPAFTQHGVFQALSKLGYEPQEGGTCLSLKVPLSAQSLCTAALGFLAAQMECRILADIALCSGPELVNGADLIQERKTWRGEAACMERLQKLIQEGSRVSKCPPSLRVYRCNDVNGFGELYRPKFCDWCHETWDQHVYGRCRDKREQLVSLKTPEDLLPHGKHLLHRTQSECGMHDCVYTDNSLEQRCAECQLFHSSSCPVLSKCKSSGHMVTQLTPTKKQEAMIEEQGRKYKLHICLQPGQLPHYRCSQCRELHYINCKQLERCRSQNHSAKMIMLEKDQQLWLRRSLMDLTQLCVDKAKERGSAV</sequence>
<reference evidence="3" key="1">
    <citation type="thesis" date="2020" institute="ProQuest LLC" country="789 East Eisenhower Parkway, Ann Arbor, MI, USA">
        <title>Comparative Genomics and Chromosome Evolution.</title>
        <authorList>
            <person name="Mudd A.B."/>
        </authorList>
    </citation>
    <scope>NUCLEOTIDE SEQUENCE</scope>
    <source>
        <strain evidence="3">1538</strain>
        <tissue evidence="3">Blood</tissue>
    </source>
</reference>
<dbReference type="Gene3D" id="1.20.58.2190">
    <property type="match status" value="1"/>
</dbReference>
<evidence type="ECO:0000313" key="3">
    <source>
        <dbReference type="EMBL" id="DBA16911.1"/>
    </source>
</evidence>
<accession>A0AAV2ZY56</accession>
<gene>
    <name evidence="3" type="ORF">GDO54_002438</name>
</gene>
<comment type="caution">
    <text evidence="3">The sequence shown here is derived from an EMBL/GenBank/DDBJ whole genome shotgun (WGS) entry which is preliminary data.</text>
</comment>
<comment type="similarity">
    <text evidence="1">Belongs to the SPATA2 family.</text>
</comment>
<evidence type="ECO:0000259" key="2">
    <source>
        <dbReference type="Pfam" id="PF21388"/>
    </source>
</evidence>
<dbReference type="EMBL" id="DYDO01000010">
    <property type="protein sequence ID" value="DBA16911.1"/>
    <property type="molecule type" value="Genomic_DNA"/>
</dbReference>
<dbReference type="GO" id="GO:0005737">
    <property type="term" value="C:cytoplasm"/>
    <property type="evidence" value="ECO:0007669"/>
    <property type="project" value="TreeGrafter"/>
</dbReference>
<dbReference type="Pfam" id="PF21388">
    <property type="entry name" value="SPATA2_PUB-like"/>
    <property type="match status" value="1"/>
</dbReference>
<dbReference type="PANTHER" id="PTHR15326:SF7">
    <property type="entry name" value="SPERMATOGENESIS-ASSOCIATED PROTEIN 2-LIKE PROTEIN"/>
    <property type="match status" value="1"/>
</dbReference>
<dbReference type="AlphaFoldDB" id="A0AAV2ZY56"/>
<keyword evidence="4" id="KW-1185">Reference proteome</keyword>
<proteinExistence type="inferred from homology"/>
<dbReference type="InterPro" id="IPR048839">
    <property type="entry name" value="SPATA2_PUB-like"/>
</dbReference>
<name>A0AAV2ZY56_PYXAD</name>
<organism evidence="3 4">
    <name type="scientific">Pyxicephalus adspersus</name>
    <name type="common">African bullfrog</name>
    <dbReference type="NCBI Taxonomy" id="30357"/>
    <lineage>
        <taxon>Eukaryota</taxon>
        <taxon>Metazoa</taxon>
        <taxon>Chordata</taxon>
        <taxon>Craniata</taxon>
        <taxon>Vertebrata</taxon>
        <taxon>Euteleostomi</taxon>
        <taxon>Amphibia</taxon>
        <taxon>Batrachia</taxon>
        <taxon>Anura</taxon>
        <taxon>Neobatrachia</taxon>
        <taxon>Ranoidea</taxon>
        <taxon>Pyxicephalidae</taxon>
        <taxon>Pyxicephalinae</taxon>
        <taxon>Pyxicephalus</taxon>
    </lineage>
</organism>
<evidence type="ECO:0000313" key="4">
    <source>
        <dbReference type="Proteomes" id="UP001181693"/>
    </source>
</evidence>
<dbReference type="PANTHER" id="PTHR15326">
    <property type="entry name" value="SPERMATOGENESIS-ASSOCIATED PROTEIN 2/TAMOZHENNIC"/>
    <property type="match status" value="1"/>
</dbReference>
<evidence type="ECO:0000256" key="1">
    <source>
        <dbReference type="ARBA" id="ARBA00038142"/>
    </source>
</evidence>
<feature type="domain" description="Spermatogenesis-associated protein 2 PUB-like" evidence="2">
    <location>
        <begin position="69"/>
        <end position="194"/>
    </location>
</feature>